<evidence type="ECO:0000256" key="1">
    <source>
        <dbReference type="ARBA" id="ARBA00022603"/>
    </source>
</evidence>
<dbReference type="InterPro" id="IPR029063">
    <property type="entry name" value="SAM-dependent_MTases_sf"/>
</dbReference>
<reference evidence="6" key="1">
    <citation type="journal article" date="2010" name="Nat. Biotechnol.">
        <title>Draft genome sequence of the oilseed species Ricinus communis.</title>
        <authorList>
            <person name="Chan A.P."/>
            <person name="Crabtree J."/>
            <person name="Zhao Q."/>
            <person name="Lorenzi H."/>
            <person name="Orvis J."/>
            <person name="Puiu D."/>
            <person name="Melake-Berhan A."/>
            <person name="Jones K.M."/>
            <person name="Redman J."/>
            <person name="Chen G."/>
            <person name="Cahoon E.B."/>
            <person name="Gedil M."/>
            <person name="Stanke M."/>
            <person name="Haas B.J."/>
            <person name="Wortman J.R."/>
            <person name="Fraser-Liggett C.M."/>
            <person name="Ravel J."/>
            <person name="Rabinowicz P.D."/>
        </authorList>
    </citation>
    <scope>NUCLEOTIDE SEQUENCE [LARGE SCALE GENOMIC DNA]</scope>
    <source>
        <strain evidence="6">cv. Hale</strain>
    </source>
</reference>
<dbReference type="AlphaFoldDB" id="B9S6C1"/>
<keyword evidence="1 5" id="KW-0489">Methyltransferase</keyword>
<keyword evidence="2 5" id="KW-0808">Transferase</keyword>
<dbReference type="eggNOG" id="ENOG502QQVK">
    <property type="taxonomic scope" value="Eukaryota"/>
</dbReference>
<dbReference type="InterPro" id="IPR005299">
    <property type="entry name" value="MeTrfase_7"/>
</dbReference>
<proteinExistence type="predicted"/>
<dbReference type="GO" id="GO:0008757">
    <property type="term" value="F:S-adenosylmethionine-dependent methyltransferase activity"/>
    <property type="evidence" value="ECO:0000318"/>
    <property type="project" value="GO_Central"/>
</dbReference>
<gene>
    <name evidence="5" type="ORF">RCOM_0534970</name>
</gene>
<dbReference type="InParanoid" id="B9S6C1"/>
<sequence length="366" mass="40748">MEVGQVLHMNGGMGDTSYAQNSLVQQKVISMTKPITEEAMTNLYCSISPKSLSIADMGCSSGPNSLFAVSELIRAVETICGKLGHQSPEYQVFLNDLPGNDFNTIFRSLTGFKEQVEKQVEVSVGPCFFSGVPGSFYGRLFPSKALHFVHSSYSLQWLSQVPDGIEGNDGNIYMASDSPPSVLQAYYRQFQKDFSMFLKCRSEELVPGGRMVLTFLGRRSEDPASKECCYIWKLLAMVLGELVLEGVIDKEKFESFNIPQYTPSPFEVRTGIAKEGSFSIDRLEVSEVNWNAYHNEFNMSEAFKDGGHNVTKCMRAVAEPLLVGHFGFGRATIDQVFCRYRSIVADRMAKEKTEFVNVTVSMTKTG</sequence>
<dbReference type="Pfam" id="PF03492">
    <property type="entry name" value="Methyltransf_7"/>
    <property type="match status" value="1"/>
</dbReference>
<protein>
    <submittedName>
        <fullName evidence="5">Benzoate carboxyl methyltransferase, putative</fullName>
        <ecNumber evidence="5">2.1.1.141</ecNumber>
    </submittedName>
</protein>
<name>B9S6C1_RICCO</name>
<evidence type="ECO:0000256" key="3">
    <source>
        <dbReference type="ARBA" id="ARBA00022723"/>
    </source>
</evidence>
<dbReference type="Gene3D" id="1.10.1200.270">
    <property type="entry name" value="Methyltransferase, alpha-helical capping domain"/>
    <property type="match status" value="1"/>
</dbReference>
<dbReference type="InterPro" id="IPR042086">
    <property type="entry name" value="MeTrfase_capping"/>
</dbReference>
<organism evidence="5 6">
    <name type="scientific">Ricinus communis</name>
    <name type="common">Castor bean</name>
    <dbReference type="NCBI Taxonomy" id="3988"/>
    <lineage>
        <taxon>Eukaryota</taxon>
        <taxon>Viridiplantae</taxon>
        <taxon>Streptophyta</taxon>
        <taxon>Embryophyta</taxon>
        <taxon>Tracheophyta</taxon>
        <taxon>Spermatophyta</taxon>
        <taxon>Magnoliopsida</taxon>
        <taxon>eudicotyledons</taxon>
        <taxon>Gunneridae</taxon>
        <taxon>Pentapetalae</taxon>
        <taxon>rosids</taxon>
        <taxon>fabids</taxon>
        <taxon>Malpighiales</taxon>
        <taxon>Euphorbiaceae</taxon>
        <taxon>Acalyphoideae</taxon>
        <taxon>Acalypheae</taxon>
        <taxon>Ricinus</taxon>
    </lineage>
</organism>
<dbReference type="EC" id="2.1.1.141" evidence="5"/>
<keyword evidence="4" id="KW-0460">Magnesium</keyword>
<dbReference type="EMBL" id="EQ973879">
    <property type="protein sequence ID" value="EEF40811.1"/>
    <property type="molecule type" value="Genomic_DNA"/>
</dbReference>
<accession>B9S6C1</accession>
<dbReference type="GO" id="GO:0030795">
    <property type="term" value="F:methyl jasmonate methylesterase activity"/>
    <property type="evidence" value="ECO:0007669"/>
    <property type="project" value="UniProtKB-EC"/>
</dbReference>
<evidence type="ECO:0000256" key="2">
    <source>
        <dbReference type="ARBA" id="ARBA00022679"/>
    </source>
</evidence>
<evidence type="ECO:0000313" key="5">
    <source>
        <dbReference type="EMBL" id="EEF40811.1"/>
    </source>
</evidence>
<keyword evidence="6" id="KW-1185">Reference proteome</keyword>
<evidence type="ECO:0000256" key="4">
    <source>
        <dbReference type="ARBA" id="ARBA00022842"/>
    </source>
</evidence>
<dbReference type="Proteomes" id="UP000008311">
    <property type="component" value="Unassembled WGS sequence"/>
</dbReference>
<dbReference type="Gene3D" id="3.40.50.150">
    <property type="entry name" value="Vaccinia Virus protein VP39"/>
    <property type="match status" value="1"/>
</dbReference>
<dbReference type="SUPFAM" id="SSF53335">
    <property type="entry name" value="S-adenosyl-L-methionine-dependent methyltransferases"/>
    <property type="match status" value="1"/>
</dbReference>
<dbReference type="PANTHER" id="PTHR31009">
    <property type="entry name" value="S-ADENOSYL-L-METHIONINE:CARBOXYL METHYLTRANSFERASE FAMILY PROTEIN"/>
    <property type="match status" value="1"/>
</dbReference>
<keyword evidence="3" id="KW-0479">Metal-binding</keyword>
<dbReference type="GO" id="GO:0032259">
    <property type="term" value="P:methylation"/>
    <property type="evidence" value="ECO:0000318"/>
    <property type="project" value="GO_Central"/>
</dbReference>
<evidence type="ECO:0000313" key="6">
    <source>
        <dbReference type="Proteomes" id="UP000008311"/>
    </source>
</evidence>
<dbReference type="GO" id="GO:0046872">
    <property type="term" value="F:metal ion binding"/>
    <property type="evidence" value="ECO:0007669"/>
    <property type="project" value="UniProtKB-KW"/>
</dbReference>